<dbReference type="AlphaFoldDB" id="A0A835Z5C9"/>
<comment type="caution">
    <text evidence="2">The sequence shown here is derived from an EMBL/GenBank/DDBJ whole genome shotgun (WGS) entry which is preliminary data.</text>
</comment>
<gene>
    <name evidence="2" type="ORF">JKP88DRAFT_308058</name>
</gene>
<protein>
    <submittedName>
        <fullName evidence="2">Uncharacterized protein</fullName>
    </submittedName>
</protein>
<dbReference type="InterPro" id="IPR036249">
    <property type="entry name" value="Thioredoxin-like_sf"/>
</dbReference>
<reference evidence="2" key="1">
    <citation type="submission" date="2021-02" db="EMBL/GenBank/DDBJ databases">
        <title>First Annotated Genome of the Yellow-green Alga Tribonema minus.</title>
        <authorList>
            <person name="Mahan K.M."/>
        </authorList>
    </citation>
    <scope>NUCLEOTIDE SEQUENCE</scope>
    <source>
        <strain evidence="2">UTEX B ZZ1240</strain>
    </source>
</reference>
<name>A0A835Z5C9_9STRA</name>
<dbReference type="Proteomes" id="UP000664859">
    <property type="component" value="Unassembled WGS sequence"/>
</dbReference>
<feature type="region of interest" description="Disordered" evidence="1">
    <location>
        <begin position="55"/>
        <end position="92"/>
    </location>
</feature>
<sequence length="298" mass="32827">MMLNLTSQLEDSATCPQHMSENATLRALHAAVDLCPSPFYRLREIHPRHLVWTEPDEDEDADSEEHSLEPSSSSGTAPARSGGGGRRNKAAASDPNNSFVGFLMSARGEYFSQEMEAVVAALAPAFPGVWFVRAEGAEFTRFTAQYMVVVAALAPAFPGVWFVRAAGAEFTRFTAQYMGSAFTRFTAQYMGAEFTRFTAQYMVRGFPRLLLFKGGRLQGQYRGERHAATVAAWLAALSDQLPRAAVLPPRAPPPRALRLDDARLWAAAAYVALNVLLFALRRRWPREAAPSAGDERRP</sequence>
<evidence type="ECO:0000256" key="1">
    <source>
        <dbReference type="SAM" id="MobiDB-lite"/>
    </source>
</evidence>
<evidence type="ECO:0000313" key="3">
    <source>
        <dbReference type="Proteomes" id="UP000664859"/>
    </source>
</evidence>
<keyword evidence="3" id="KW-1185">Reference proteome</keyword>
<organism evidence="2 3">
    <name type="scientific">Tribonema minus</name>
    <dbReference type="NCBI Taxonomy" id="303371"/>
    <lineage>
        <taxon>Eukaryota</taxon>
        <taxon>Sar</taxon>
        <taxon>Stramenopiles</taxon>
        <taxon>Ochrophyta</taxon>
        <taxon>PX clade</taxon>
        <taxon>Xanthophyceae</taxon>
        <taxon>Tribonematales</taxon>
        <taxon>Tribonemataceae</taxon>
        <taxon>Tribonema</taxon>
    </lineage>
</organism>
<dbReference type="EMBL" id="JAFCMP010000095">
    <property type="protein sequence ID" value="KAG5187096.1"/>
    <property type="molecule type" value="Genomic_DNA"/>
</dbReference>
<proteinExistence type="predicted"/>
<accession>A0A835Z5C9</accession>
<dbReference type="SUPFAM" id="SSF52833">
    <property type="entry name" value="Thioredoxin-like"/>
    <property type="match status" value="1"/>
</dbReference>
<evidence type="ECO:0000313" key="2">
    <source>
        <dbReference type="EMBL" id="KAG5187096.1"/>
    </source>
</evidence>